<evidence type="ECO:0000256" key="6">
    <source>
        <dbReference type="ARBA" id="ARBA00049972"/>
    </source>
</evidence>
<evidence type="ECO:0000256" key="5">
    <source>
        <dbReference type="ARBA" id="ARBA00033172"/>
    </source>
</evidence>
<dbReference type="PRINTS" id="PR00481">
    <property type="entry name" value="LAMNOPPTDASE"/>
</dbReference>
<dbReference type="EMBL" id="JAHBCL010000004">
    <property type="protein sequence ID" value="MBS7525733.1"/>
    <property type="molecule type" value="Genomic_DNA"/>
</dbReference>
<evidence type="ECO:0000256" key="2">
    <source>
        <dbReference type="ARBA" id="ARBA00022438"/>
    </source>
</evidence>
<dbReference type="InterPro" id="IPR011356">
    <property type="entry name" value="Leucine_aapep/pepB"/>
</dbReference>
<keyword evidence="3" id="KW-0645">Protease</keyword>
<dbReference type="InterPro" id="IPR043472">
    <property type="entry name" value="Macro_dom-like"/>
</dbReference>
<dbReference type="PANTHER" id="PTHR11963">
    <property type="entry name" value="LEUCINE AMINOPEPTIDASE-RELATED"/>
    <property type="match status" value="1"/>
</dbReference>
<keyword evidence="4 10" id="KW-0378">Hydrolase</keyword>
<dbReference type="CDD" id="cd00433">
    <property type="entry name" value="Peptidase_M17"/>
    <property type="match status" value="1"/>
</dbReference>
<evidence type="ECO:0000256" key="1">
    <source>
        <dbReference type="ARBA" id="ARBA00009528"/>
    </source>
</evidence>
<gene>
    <name evidence="10" type="ORF">KHM83_03475</name>
</gene>
<sequence length="478" mass="51533">MTKMTKEKVLDLAVCDGVIALVDDSTSFEMYPALTELLLVTKQSEYKMNWWTTTYRAPYGHVTFINIEEKETSAVVDAVALAVREMKKRKVSCLGIDLSGMATHAINARRTFKQIVETCVLVANESSYPKPSAEPTALENLTIAGYGIDDLLFNESIMLAEMTLRARVLVNEPANVMTPSALAEAAKVMGDETGFEVEIMEREVIAALQMTAFLSVAKGSEEQPKLIVMRYTGDEEAHTRIGLIGKGLTYDSGGLSIKPTSSMVQMKNDMGGAAAVIGAMGAIAKQGLKMNVVGVVAACENMISGAAYKPGDIIDSMGGKRIYIGNTDAEGRLTLIDAIHYAIEKENVTMLFDIATLTGAARHCLGDVATPIVSNDETLVKLAEKAFSKSGERVWQMPNFPEFHEQIKHAEADLNNSGGQPGVSTSSAFLEAFVQGKPWIHFDIGATAYLSKARGADPIGATGVGVRGLYHMVKKLSK</sequence>
<name>A0ABS5PKT8_9FIRM</name>
<protein>
    <recommendedName>
        <fullName evidence="7">Probable cytosol aminopeptidase</fullName>
    </recommendedName>
    <alternativeName>
        <fullName evidence="8">Leucine aminopeptidase</fullName>
    </alternativeName>
    <alternativeName>
        <fullName evidence="5">Leucyl aminopeptidase</fullName>
    </alternativeName>
</protein>
<dbReference type="GO" id="GO:0004177">
    <property type="term" value="F:aminopeptidase activity"/>
    <property type="evidence" value="ECO:0007669"/>
    <property type="project" value="UniProtKB-KW"/>
</dbReference>
<dbReference type="InterPro" id="IPR000819">
    <property type="entry name" value="Peptidase_M17_C"/>
</dbReference>
<dbReference type="Gene3D" id="3.40.630.10">
    <property type="entry name" value="Zn peptidases"/>
    <property type="match status" value="1"/>
</dbReference>
<dbReference type="RefSeq" id="WP_213235517.1">
    <property type="nucleotide sequence ID" value="NZ_JAHBCL010000004.1"/>
</dbReference>
<evidence type="ECO:0000259" key="9">
    <source>
        <dbReference type="PROSITE" id="PS00631"/>
    </source>
</evidence>
<reference evidence="10 11" key="1">
    <citation type="submission" date="2021-05" db="EMBL/GenBank/DDBJ databases">
        <title>Fusibacter ferrireducens sp. nov., an anaerobic, sulfur- and Fe-reducing bacterium isolated from the mangrove sediment.</title>
        <authorList>
            <person name="Qiu D."/>
        </authorList>
    </citation>
    <scope>NUCLEOTIDE SEQUENCE [LARGE SCALE GENOMIC DNA]</scope>
    <source>
        <strain evidence="10 11">DSM 12116</strain>
    </source>
</reference>
<proteinExistence type="inferred from homology"/>
<dbReference type="PANTHER" id="PTHR11963:SF23">
    <property type="entry name" value="CYTOSOL AMINOPEPTIDASE"/>
    <property type="match status" value="1"/>
</dbReference>
<evidence type="ECO:0000256" key="4">
    <source>
        <dbReference type="ARBA" id="ARBA00022801"/>
    </source>
</evidence>
<comment type="caution">
    <text evidence="10">The sequence shown here is derived from an EMBL/GenBank/DDBJ whole genome shotgun (WGS) entry which is preliminary data.</text>
</comment>
<organism evidence="10 11">
    <name type="scientific">Fusibacter paucivorans</name>
    <dbReference type="NCBI Taxonomy" id="76009"/>
    <lineage>
        <taxon>Bacteria</taxon>
        <taxon>Bacillati</taxon>
        <taxon>Bacillota</taxon>
        <taxon>Clostridia</taxon>
        <taxon>Eubacteriales</taxon>
        <taxon>Eubacteriales Family XII. Incertae Sedis</taxon>
        <taxon>Fusibacter</taxon>
    </lineage>
</organism>
<dbReference type="SUPFAM" id="SSF53187">
    <property type="entry name" value="Zn-dependent exopeptidases"/>
    <property type="match status" value="1"/>
</dbReference>
<dbReference type="Pfam" id="PF00883">
    <property type="entry name" value="Peptidase_M17"/>
    <property type="match status" value="1"/>
</dbReference>
<dbReference type="NCBIfam" id="NF002083">
    <property type="entry name" value="PRK00913.3-5"/>
    <property type="match status" value="1"/>
</dbReference>
<evidence type="ECO:0000313" key="10">
    <source>
        <dbReference type="EMBL" id="MBS7525733.1"/>
    </source>
</evidence>
<comment type="similarity">
    <text evidence="1">Belongs to the peptidase M17 family.</text>
</comment>
<evidence type="ECO:0000256" key="8">
    <source>
        <dbReference type="ARBA" id="ARBA00050061"/>
    </source>
</evidence>
<dbReference type="Proteomes" id="UP000746471">
    <property type="component" value="Unassembled WGS sequence"/>
</dbReference>
<dbReference type="PROSITE" id="PS00631">
    <property type="entry name" value="CYTOSOL_AP"/>
    <property type="match status" value="1"/>
</dbReference>
<comment type="function">
    <text evidence="6">Presumably involved in the processing and regular turnover of intracellular proteins. Catalyzes the removal of unsubstituted N-terminal amino acids from various peptides.</text>
</comment>
<keyword evidence="2 10" id="KW-0031">Aminopeptidase</keyword>
<dbReference type="Gene3D" id="3.40.220.10">
    <property type="entry name" value="Leucine Aminopeptidase, subunit E, domain 1"/>
    <property type="match status" value="1"/>
</dbReference>
<feature type="domain" description="Cytosol aminopeptidase" evidence="9">
    <location>
        <begin position="326"/>
        <end position="333"/>
    </location>
</feature>
<accession>A0ABS5PKT8</accession>
<evidence type="ECO:0000256" key="3">
    <source>
        <dbReference type="ARBA" id="ARBA00022670"/>
    </source>
</evidence>
<evidence type="ECO:0000313" key="11">
    <source>
        <dbReference type="Proteomes" id="UP000746471"/>
    </source>
</evidence>
<evidence type="ECO:0000256" key="7">
    <source>
        <dbReference type="ARBA" id="ARBA00050021"/>
    </source>
</evidence>
<keyword evidence="11" id="KW-1185">Reference proteome</keyword>